<sequence>MIEPNGILTFENLIKSVAREGGIAYHGSGGDERAMIPIDPSDLDLCKEIVNDGIRMFVSDAPVKGWRWTRRIASVTMTTTRITGTVDSVSGTAPGTYTLVDATLETVLDDDGNPLYVDDYFLGYYIYILTGTGIGRYAKITDYAESGGVITVADWLDENGNVIANTGGAVPVAADTFAITPVETIGGDISRYPLPENFGGDPAGQIEYASGTNHASVIDWRDEAYIRARRAVTVITGYPRYAAIRQFEPVLSAPSAKRRFEIIFDPQPVAADTIEFPYTLHFDSLKLEAGDASSIDGTTGLLDSALDGLYPNDYFNGWTIRIISG</sequence>
<gene>
    <name evidence="1" type="ORF">LCGC14_2762030</name>
</gene>
<feature type="non-terminal residue" evidence="1">
    <location>
        <position position="325"/>
    </location>
</feature>
<accession>A0A0F9BQA8</accession>
<comment type="caution">
    <text evidence="1">The sequence shown here is derived from an EMBL/GenBank/DDBJ whole genome shotgun (WGS) entry which is preliminary data.</text>
</comment>
<organism evidence="1">
    <name type="scientific">marine sediment metagenome</name>
    <dbReference type="NCBI Taxonomy" id="412755"/>
    <lineage>
        <taxon>unclassified sequences</taxon>
        <taxon>metagenomes</taxon>
        <taxon>ecological metagenomes</taxon>
    </lineage>
</organism>
<evidence type="ECO:0000313" key="1">
    <source>
        <dbReference type="EMBL" id="KKK86561.1"/>
    </source>
</evidence>
<proteinExistence type="predicted"/>
<dbReference type="AlphaFoldDB" id="A0A0F9BQA8"/>
<dbReference type="EMBL" id="LAZR01050789">
    <property type="protein sequence ID" value="KKK86561.1"/>
    <property type="molecule type" value="Genomic_DNA"/>
</dbReference>
<protein>
    <submittedName>
        <fullName evidence="1">Uncharacterized protein</fullName>
    </submittedName>
</protein>
<name>A0A0F9BQA8_9ZZZZ</name>
<reference evidence="1" key="1">
    <citation type="journal article" date="2015" name="Nature">
        <title>Complex archaea that bridge the gap between prokaryotes and eukaryotes.</title>
        <authorList>
            <person name="Spang A."/>
            <person name="Saw J.H."/>
            <person name="Jorgensen S.L."/>
            <person name="Zaremba-Niedzwiedzka K."/>
            <person name="Martijn J."/>
            <person name="Lind A.E."/>
            <person name="van Eijk R."/>
            <person name="Schleper C."/>
            <person name="Guy L."/>
            <person name="Ettema T.J."/>
        </authorList>
    </citation>
    <scope>NUCLEOTIDE SEQUENCE</scope>
</reference>